<organism evidence="1 2">
    <name type="scientific">Drosophila guanche</name>
    <name type="common">Fruit fly</name>
    <dbReference type="NCBI Taxonomy" id="7266"/>
    <lineage>
        <taxon>Eukaryota</taxon>
        <taxon>Metazoa</taxon>
        <taxon>Ecdysozoa</taxon>
        <taxon>Arthropoda</taxon>
        <taxon>Hexapoda</taxon>
        <taxon>Insecta</taxon>
        <taxon>Pterygota</taxon>
        <taxon>Neoptera</taxon>
        <taxon>Endopterygota</taxon>
        <taxon>Diptera</taxon>
        <taxon>Brachycera</taxon>
        <taxon>Muscomorpha</taxon>
        <taxon>Ephydroidea</taxon>
        <taxon>Drosophilidae</taxon>
        <taxon>Drosophila</taxon>
        <taxon>Sophophora</taxon>
    </lineage>
</organism>
<feature type="non-terminal residue" evidence="1">
    <location>
        <position position="1"/>
    </location>
</feature>
<feature type="non-terminal residue" evidence="1">
    <location>
        <position position="773"/>
    </location>
</feature>
<dbReference type="AlphaFoldDB" id="A0A3B0JRY2"/>
<sequence length="773" mass="87381">DRGNKFRIFRKNVNPINISLKFPQHKYFLHNFVKYCTQSEVAFNITQTQLEFCIAIECHANIYAYLKFNNLWRWLYFLSQKYEQTSQSRAEQKQRRMDSARATTVCLSRIPVAITQMQPDVDKYFRMSKQHWTEEGYREKLEDAFIARGKCVSLSFHSIKVSENCLSKRHIKLTDTSPCNALPSAAQSKKGRKIPSAAARTIAAQGVRFALPSRGHRGRHPCDCEVIALGLDQSLRPYKLLELCVRRLVVALPLALVLVLDWLLRHGHDDVAHLSPVLGNGELCLVEEPSSLLEAHLHHAGLMTAGRRQDARVAGEAIGGVAKLYRNGHLFARTLLVSRALQGVHCLRGLPLLGVRCANGAGSFHGRNCGAEVSMVSNVGGPCAIQGGAPGRQVSVGAPRRSQRRTLDLGDTQLTNERFGVERLALARMGRAQQQAGTVPNGSWSRLHTCRVPLPPGLCLLSTRRAFRRLGSTGCSLRGYGVSVCREVCIKPYSRRLTGTDSVVENFSRNIRFRIESSAAAASGFFRLIAENLGDGLGFRGFRGAFYHFEDFLFWFLDLFVRIWGVWRVCNPISVLCFCLFCYVLNEFCSRKSQVNCLNCLSRLCSQKLGDKSLLFENSNFQTKPNQTKPKRLLVASDFLFCRLQTAVGGNSETFEKKTFSDKEVNKSHENRKQPKKRKLGITDKRCAINEVELIKYKLKVEFTSRKCVLNIRWCPVGSTTGKDTRRQEQQRQQKLHLLSDSRAALARGRISRFLWLLMNYDIFLVDRTLLLP</sequence>
<protein>
    <submittedName>
        <fullName evidence="1">Uncharacterized protein</fullName>
    </submittedName>
</protein>
<reference evidence="2" key="1">
    <citation type="submission" date="2018-01" db="EMBL/GenBank/DDBJ databases">
        <authorList>
            <person name="Alioto T."/>
            <person name="Alioto T."/>
        </authorList>
    </citation>
    <scope>NUCLEOTIDE SEQUENCE [LARGE SCALE GENOMIC DNA]</scope>
</reference>
<keyword evidence="2" id="KW-1185">Reference proteome</keyword>
<evidence type="ECO:0000313" key="1">
    <source>
        <dbReference type="EMBL" id="SPP83753.1"/>
    </source>
</evidence>
<evidence type="ECO:0000313" key="2">
    <source>
        <dbReference type="Proteomes" id="UP000268350"/>
    </source>
</evidence>
<dbReference type="Proteomes" id="UP000268350">
    <property type="component" value="Unassembled WGS sequence"/>
</dbReference>
<accession>A0A3B0JRY2</accession>
<dbReference type="EMBL" id="OUUW01000008">
    <property type="protein sequence ID" value="SPP83753.1"/>
    <property type="molecule type" value="Genomic_DNA"/>
</dbReference>
<name>A0A3B0JRY2_DROGU</name>
<gene>
    <name evidence="1" type="ORF">DGUA_6G016223</name>
</gene>
<proteinExistence type="predicted"/>